<evidence type="ECO:0000256" key="4">
    <source>
        <dbReference type="ARBA" id="ARBA00022692"/>
    </source>
</evidence>
<dbReference type="GO" id="GO:0005886">
    <property type="term" value="C:plasma membrane"/>
    <property type="evidence" value="ECO:0007669"/>
    <property type="project" value="UniProtKB-SubCell"/>
</dbReference>
<evidence type="ECO:0000256" key="3">
    <source>
        <dbReference type="ARBA" id="ARBA00022475"/>
    </source>
</evidence>
<proteinExistence type="inferred from homology"/>
<organism evidence="8 9">
    <name type="scientific">Fulvimarina endophytica</name>
    <dbReference type="NCBI Taxonomy" id="2293836"/>
    <lineage>
        <taxon>Bacteria</taxon>
        <taxon>Pseudomonadati</taxon>
        <taxon>Pseudomonadota</taxon>
        <taxon>Alphaproteobacteria</taxon>
        <taxon>Hyphomicrobiales</taxon>
        <taxon>Aurantimonadaceae</taxon>
        <taxon>Fulvimarina</taxon>
    </lineage>
</organism>
<comment type="caution">
    <text evidence="7">Lacks conserved residue(s) required for the propagation of feature annotation.</text>
</comment>
<keyword evidence="4 7" id="KW-0812">Transmembrane</keyword>
<comment type="caution">
    <text evidence="8">The sequence shown here is derived from an EMBL/GenBank/DDBJ whole genome shotgun (WGS) entry which is preliminary data.</text>
</comment>
<dbReference type="RefSeq" id="WP_116682245.1">
    <property type="nucleotide sequence ID" value="NZ_QURL01000002.1"/>
</dbReference>
<dbReference type="PANTHER" id="PTHR33508">
    <property type="entry name" value="UPF0056 MEMBRANE PROTEIN YHCE"/>
    <property type="match status" value="1"/>
</dbReference>
<comment type="subcellular location">
    <subcellularLocation>
        <location evidence="1 7">Cell membrane</location>
        <topology evidence="1 7">Multi-pass membrane protein</topology>
    </subcellularLocation>
</comment>
<name>A0A371X7Z5_9HYPH</name>
<feature type="transmembrane region" description="Helical" evidence="7">
    <location>
        <begin position="148"/>
        <end position="168"/>
    </location>
</feature>
<keyword evidence="6 7" id="KW-0472">Membrane</keyword>
<dbReference type="PANTHER" id="PTHR33508:SF1">
    <property type="entry name" value="UPF0056 MEMBRANE PROTEIN YHCE"/>
    <property type="match status" value="1"/>
</dbReference>
<feature type="transmembrane region" description="Helical" evidence="7">
    <location>
        <begin position="189"/>
        <end position="210"/>
    </location>
</feature>
<dbReference type="EMBL" id="QURL01000002">
    <property type="protein sequence ID" value="RFC65347.1"/>
    <property type="molecule type" value="Genomic_DNA"/>
</dbReference>
<reference evidence="8 9" key="1">
    <citation type="submission" date="2018-08" db="EMBL/GenBank/DDBJ databases">
        <title>Fulvimarina sp. 85, whole genome shotgun sequence.</title>
        <authorList>
            <person name="Tuo L."/>
        </authorList>
    </citation>
    <scope>NUCLEOTIDE SEQUENCE [LARGE SCALE GENOMIC DNA]</scope>
    <source>
        <strain evidence="8 9">85</strain>
    </source>
</reference>
<dbReference type="AlphaFoldDB" id="A0A371X7Z5"/>
<evidence type="ECO:0000313" key="8">
    <source>
        <dbReference type="EMBL" id="RFC65347.1"/>
    </source>
</evidence>
<keyword evidence="5 7" id="KW-1133">Transmembrane helix</keyword>
<dbReference type="Pfam" id="PF01914">
    <property type="entry name" value="MarC"/>
    <property type="match status" value="1"/>
</dbReference>
<evidence type="ECO:0000256" key="7">
    <source>
        <dbReference type="RuleBase" id="RU362048"/>
    </source>
</evidence>
<keyword evidence="3" id="KW-1003">Cell membrane</keyword>
<evidence type="ECO:0000256" key="1">
    <source>
        <dbReference type="ARBA" id="ARBA00004651"/>
    </source>
</evidence>
<gene>
    <name evidence="8" type="ORF">DYI37_05835</name>
</gene>
<evidence type="ECO:0000256" key="2">
    <source>
        <dbReference type="ARBA" id="ARBA00009784"/>
    </source>
</evidence>
<feature type="transmembrane region" description="Helical" evidence="7">
    <location>
        <begin position="46"/>
        <end position="67"/>
    </location>
</feature>
<evidence type="ECO:0000313" key="9">
    <source>
        <dbReference type="Proteomes" id="UP000264310"/>
    </source>
</evidence>
<dbReference type="OrthoDB" id="21094at2"/>
<keyword evidence="9" id="KW-1185">Reference proteome</keyword>
<evidence type="ECO:0000256" key="6">
    <source>
        <dbReference type="ARBA" id="ARBA00023136"/>
    </source>
</evidence>
<feature type="transmembrane region" description="Helical" evidence="7">
    <location>
        <begin position="114"/>
        <end position="136"/>
    </location>
</feature>
<dbReference type="Proteomes" id="UP000264310">
    <property type="component" value="Unassembled WGS sequence"/>
</dbReference>
<sequence length="211" mass="22209">MSEVEWMKALGAFFAIMNPFVTLPIFLALTSGSSVAEQRAVAVKVAIYSTAMCGVILVAGSGIIHFFGITIDQFRVAGGAVLAKIAWSMLNGKTAAAHHGSEQEQAVMVDLRSLAFYPITFPMIVGPGTIATIILYASRSTGAEQLGAIAAIVGAMLVLIFVVLFFSAQIGRIMSETMRVITTRLMGMILLAIAVEMIVAGLLVLLPGLAS</sequence>
<dbReference type="NCBIfam" id="TIGR00427">
    <property type="entry name" value="NAAT family transporter"/>
    <property type="match status" value="1"/>
</dbReference>
<protein>
    <recommendedName>
        <fullName evidence="7">UPF0056 membrane protein</fullName>
    </recommendedName>
</protein>
<comment type="similarity">
    <text evidence="2 7">Belongs to the UPF0056 (MarC) family.</text>
</comment>
<accession>A0A371X7Z5</accession>
<dbReference type="InterPro" id="IPR002771">
    <property type="entry name" value="Multi_antbiot-R_MarC"/>
</dbReference>
<evidence type="ECO:0000256" key="5">
    <source>
        <dbReference type="ARBA" id="ARBA00022989"/>
    </source>
</evidence>